<dbReference type="EMBL" id="CAEZSR010000155">
    <property type="protein sequence ID" value="CAB4581248.1"/>
    <property type="molecule type" value="Genomic_DNA"/>
</dbReference>
<accession>A0A6J6F959</accession>
<name>A0A6J6F959_9ZZZZ</name>
<dbReference type="AlphaFoldDB" id="A0A6J6F959"/>
<proteinExistence type="predicted"/>
<reference evidence="1" key="1">
    <citation type="submission" date="2020-05" db="EMBL/GenBank/DDBJ databases">
        <authorList>
            <person name="Chiriac C."/>
            <person name="Salcher M."/>
            <person name="Ghai R."/>
            <person name="Kavagutti S V."/>
        </authorList>
    </citation>
    <scope>NUCLEOTIDE SEQUENCE</scope>
</reference>
<sequence>MLTIDDRLRGLGDALLRESPPITIDEVRGQRVPVVTASPGGPENAAVSTARRLPRIVWPAAAAVLVAVLVVAVRGTDDPPSAAPSQDGRVLLDAAVEGWALLGLDDSGQWDASTRSHLYVSVDDPTKAIQVSVSDADFTTPDLEGSSPVVLRDGREAEIVDQEFIGGRAIAYEVDGVWVNVSSNGVTDEVLVELAGAVRRDGLTASIPPELVPVGFEDRGIVRQRESTFVTDDAGEVGGPAILWSSGERSFWASSVPGPESAEVMVAFGSDLERLDVRGTEGAAFSLPEQPSFQGLVWVEGGRSFFAGSNGVARDELVRLVERLRPVSVEEWDQAVASIAPPIAVLDPEAGLPAPGSLVPTRVSLFPYLPEDAIPVEGGGSTFATYGYDQAGVETPGSSWIGAVGPGGEVGTGHDVVIQVADPAIALLGRPPTVDGRVEGVSEYDFGDGAQLFTERDGVSISVQGSDKDVLYSLIEQVRPLVDDGVLGGYELVGELPAGLAVTAAPYGVGIETGSTPFVQVGNTISLRVDRAPVNFVLATEGGPFELVSTPLGDTWISAREFSEIPGRTVYTAVVGLEDGTTLWAQSQFLTQDEFLNALGAVQLVDRAAWEAIYDPMPAIVPRLAEGTEATVPAETVPAEQ</sequence>
<organism evidence="1">
    <name type="scientific">freshwater metagenome</name>
    <dbReference type="NCBI Taxonomy" id="449393"/>
    <lineage>
        <taxon>unclassified sequences</taxon>
        <taxon>metagenomes</taxon>
        <taxon>ecological metagenomes</taxon>
    </lineage>
</organism>
<evidence type="ECO:0000313" key="1">
    <source>
        <dbReference type="EMBL" id="CAB4581248.1"/>
    </source>
</evidence>
<gene>
    <name evidence="1" type="ORF">UFOPK1493_03102</name>
</gene>
<protein>
    <submittedName>
        <fullName evidence="1">Unannotated protein</fullName>
    </submittedName>
</protein>